<comment type="caution">
    <text evidence="2">The sequence shown here is derived from an EMBL/GenBank/DDBJ whole genome shotgun (WGS) entry which is preliminary data.</text>
</comment>
<feature type="domain" description="CRAL-TRIO" evidence="1">
    <location>
        <begin position="222"/>
        <end position="366"/>
    </location>
</feature>
<evidence type="ECO:0000259" key="1">
    <source>
        <dbReference type="PROSITE" id="PS50191"/>
    </source>
</evidence>
<dbReference type="SUPFAM" id="SSF46938">
    <property type="entry name" value="CRAL/TRIO N-terminal domain"/>
    <property type="match status" value="1"/>
</dbReference>
<dbReference type="Proteomes" id="UP000193922">
    <property type="component" value="Unassembled WGS sequence"/>
</dbReference>
<dbReference type="EMBL" id="MCFD01000014">
    <property type="protein sequence ID" value="ORX66863.1"/>
    <property type="molecule type" value="Genomic_DNA"/>
</dbReference>
<dbReference type="InterPro" id="IPR052432">
    <property type="entry name" value="PITP/CRAL-TRIO"/>
</dbReference>
<dbReference type="STRING" id="61395.A0A1Y1W037"/>
<organism evidence="2 3">
    <name type="scientific">Linderina pennispora</name>
    <dbReference type="NCBI Taxonomy" id="61395"/>
    <lineage>
        <taxon>Eukaryota</taxon>
        <taxon>Fungi</taxon>
        <taxon>Fungi incertae sedis</taxon>
        <taxon>Zoopagomycota</taxon>
        <taxon>Kickxellomycotina</taxon>
        <taxon>Kickxellomycetes</taxon>
        <taxon>Kickxellales</taxon>
        <taxon>Kickxellaceae</taxon>
        <taxon>Linderina</taxon>
    </lineage>
</organism>
<dbReference type="CDD" id="cd00170">
    <property type="entry name" value="SEC14"/>
    <property type="match status" value="1"/>
</dbReference>
<protein>
    <submittedName>
        <fullName evidence="2">CRAL/TRIO domain-containing protein</fullName>
    </submittedName>
</protein>
<dbReference type="InterPro" id="IPR001251">
    <property type="entry name" value="CRAL-TRIO_dom"/>
</dbReference>
<dbReference type="PANTHER" id="PTHR46590">
    <property type="entry name" value="PHOSPHATIDYLINOSITOL TRANSFER PROTEIN CSR1-RELATED"/>
    <property type="match status" value="1"/>
</dbReference>
<evidence type="ECO:0000313" key="2">
    <source>
        <dbReference type="EMBL" id="ORX66863.1"/>
    </source>
</evidence>
<gene>
    <name evidence="2" type="ORF">DL89DRAFT_269906</name>
</gene>
<dbReference type="OrthoDB" id="43460at2759"/>
<dbReference type="InterPro" id="IPR036273">
    <property type="entry name" value="CRAL/TRIO_N_dom_sf"/>
</dbReference>
<evidence type="ECO:0000313" key="3">
    <source>
        <dbReference type="Proteomes" id="UP000193922"/>
    </source>
</evidence>
<dbReference type="SMART" id="SM00516">
    <property type="entry name" value="SEC14"/>
    <property type="match status" value="1"/>
</dbReference>
<dbReference type="GeneID" id="63805124"/>
<dbReference type="AlphaFoldDB" id="A0A1Y1W037"/>
<dbReference type="InterPro" id="IPR036865">
    <property type="entry name" value="CRAL-TRIO_dom_sf"/>
</dbReference>
<proteinExistence type="predicted"/>
<dbReference type="Pfam" id="PF00650">
    <property type="entry name" value="CRAL_TRIO"/>
    <property type="match status" value="1"/>
</dbReference>
<dbReference type="PANTHER" id="PTHR46590:SF1">
    <property type="entry name" value="PHOSPHATIDYLINOSITOL TRANSFER PROTEIN CSR1"/>
    <property type="match status" value="1"/>
</dbReference>
<dbReference type="PROSITE" id="PS50191">
    <property type="entry name" value="CRAL_TRIO"/>
    <property type="match status" value="1"/>
</dbReference>
<dbReference type="RefSeq" id="XP_040740822.1">
    <property type="nucleotide sequence ID" value="XM_040888476.1"/>
</dbReference>
<reference evidence="2 3" key="1">
    <citation type="submission" date="2016-07" db="EMBL/GenBank/DDBJ databases">
        <title>Pervasive Adenine N6-methylation of Active Genes in Fungi.</title>
        <authorList>
            <consortium name="DOE Joint Genome Institute"/>
            <person name="Mondo S.J."/>
            <person name="Dannebaum R.O."/>
            <person name="Kuo R.C."/>
            <person name="Labutti K."/>
            <person name="Haridas S."/>
            <person name="Kuo A."/>
            <person name="Salamov A."/>
            <person name="Ahrendt S.R."/>
            <person name="Lipzen A."/>
            <person name="Sullivan W."/>
            <person name="Andreopoulos W.B."/>
            <person name="Clum A."/>
            <person name="Lindquist E."/>
            <person name="Daum C."/>
            <person name="Ramamoorthy G.K."/>
            <person name="Gryganskyi A."/>
            <person name="Culley D."/>
            <person name="Magnuson J.K."/>
            <person name="James T.Y."/>
            <person name="O'Malley M.A."/>
            <person name="Stajich J.E."/>
            <person name="Spatafora J.W."/>
            <person name="Visel A."/>
            <person name="Grigoriev I.V."/>
        </authorList>
    </citation>
    <scope>NUCLEOTIDE SEQUENCE [LARGE SCALE GENOMIC DNA]</scope>
    <source>
        <strain evidence="2 3">ATCC 12442</strain>
    </source>
</reference>
<dbReference type="SUPFAM" id="SSF52087">
    <property type="entry name" value="CRAL/TRIO domain"/>
    <property type="match status" value="1"/>
</dbReference>
<sequence length="461" mass="53056">MTISPATILNEYATKTPSTGGTYGFLTADQQRKTARLWQLIFQYLDSVRDKPVKVVGELLQKVDRDWSELGPDEPGLEGLGPEEITRPAAYIRIAFGSKKTKLPLDKLLLDRHVNETTQQYLDRTIGRPVRLIPDNYFPSFKHPDNETRNLADMFWTIASSKMHPDIWLHRYLRAMGWDVDRAFGTIKSVLEWRAAEAADRLNYEGDITSGLDEFRLEFCRLVGRDRLGYLLYHVTVRNIMPRATEPFVFKRYLITIFEGIQSVTRGYNRATMIYDFTGFSLDNTPFQMVHFMVTLGMKQYADSTSMIILLVDSWLFSNFWNLIRPFLDANLGSRIVFAKNADEVMRYVDRDQLPVCAGGTNEFSLEYRLPQEGENAAMFDTEGRRAAEQVWRDKTCRLWVSAMLDAKAGNSMEEKTPVDGQRDAAAQELFAAELKLSKFTYSRNVYHRHGMVDETATLKF</sequence>
<dbReference type="Gene3D" id="3.40.525.10">
    <property type="entry name" value="CRAL-TRIO lipid binding domain"/>
    <property type="match status" value="1"/>
</dbReference>
<keyword evidence="3" id="KW-1185">Reference proteome</keyword>
<accession>A0A1Y1W037</accession>
<name>A0A1Y1W037_9FUNG</name>